<reference evidence="5" key="1">
    <citation type="submission" date="2020-12" db="EMBL/GenBank/DDBJ databases">
        <title>PHA producing bacteria isolated from mangrove.</title>
        <authorList>
            <person name="Zheng W."/>
            <person name="Yu S."/>
            <person name="Huang Y."/>
        </authorList>
    </citation>
    <scope>NUCLEOTIDE SEQUENCE</scope>
    <source>
        <strain evidence="5">GN22-4</strain>
    </source>
</reference>
<evidence type="ECO:0000313" key="8">
    <source>
        <dbReference type="Proteomes" id="UP001284771"/>
    </source>
</evidence>
<dbReference type="GO" id="GO:0005524">
    <property type="term" value="F:ATP binding"/>
    <property type="evidence" value="ECO:0007669"/>
    <property type="project" value="UniProtKB-KW"/>
</dbReference>
<dbReference type="PANTHER" id="PTHR34698">
    <property type="entry name" value="5-OXOPROLINASE SUBUNIT B"/>
    <property type="match status" value="1"/>
</dbReference>
<evidence type="ECO:0000256" key="3">
    <source>
        <dbReference type="ARBA" id="ARBA00022840"/>
    </source>
</evidence>
<organism evidence="5 7">
    <name type="scientific">Priestia flexa</name>
    <dbReference type="NCBI Taxonomy" id="86664"/>
    <lineage>
        <taxon>Bacteria</taxon>
        <taxon>Bacillati</taxon>
        <taxon>Bacillota</taxon>
        <taxon>Bacilli</taxon>
        <taxon>Bacillales</taxon>
        <taxon>Bacillaceae</taxon>
        <taxon>Priestia</taxon>
    </lineage>
</organism>
<keyword evidence="1" id="KW-0547">Nucleotide-binding</keyword>
<comment type="caution">
    <text evidence="5">The sequence shown here is derived from an EMBL/GenBank/DDBJ whole genome shotgun (WGS) entry which is preliminary data.</text>
</comment>
<keyword evidence="3" id="KW-0067">ATP-binding</keyword>
<dbReference type="PANTHER" id="PTHR34698:SF2">
    <property type="entry name" value="5-OXOPROLINASE SUBUNIT B"/>
    <property type="match status" value="1"/>
</dbReference>
<dbReference type="KEGG" id="bfx:BC359_15965"/>
<evidence type="ECO:0000259" key="4">
    <source>
        <dbReference type="SMART" id="SM00796"/>
    </source>
</evidence>
<protein>
    <submittedName>
        <fullName evidence="5">5-oxoprolinase subunit PxpB</fullName>
        <ecNumber evidence="5">3.5.2.9</ecNumber>
    </submittedName>
</protein>
<dbReference type="SUPFAM" id="SSF160467">
    <property type="entry name" value="PH0987 N-terminal domain-like"/>
    <property type="match status" value="1"/>
</dbReference>
<dbReference type="SUPFAM" id="SSF50891">
    <property type="entry name" value="Cyclophilin-like"/>
    <property type="match status" value="1"/>
</dbReference>
<gene>
    <name evidence="5" type="primary">pxpB</name>
    <name evidence="5" type="ORF">JF537_05085</name>
    <name evidence="6" type="ORF">RIB56_06050</name>
</gene>
<dbReference type="NCBIfam" id="TIGR00370">
    <property type="entry name" value="5-oxoprolinase subunit PxpB"/>
    <property type="match status" value="1"/>
</dbReference>
<keyword evidence="8" id="KW-1185">Reference proteome</keyword>
<dbReference type="InterPro" id="IPR010016">
    <property type="entry name" value="PxpB"/>
</dbReference>
<dbReference type="Proteomes" id="UP001284771">
    <property type="component" value="Unassembled WGS sequence"/>
</dbReference>
<dbReference type="RefSeq" id="WP_025908257.1">
    <property type="nucleotide sequence ID" value="NZ_CANLXW010000013.1"/>
</dbReference>
<reference evidence="6" key="3">
    <citation type="submission" date="2024-05" db="EMBL/GenBank/DDBJ databases">
        <title>Draft genomic sequences of Priestia flexa CCM isolated from the soil of an abandoned mine contaminated by free cyanide in the high Andean zone of Tacna, Peru.</title>
        <authorList>
            <person name="Caceda Quiroz C.J."/>
            <person name="Maraza Chooque G.J."/>
            <person name="Fora Quispe G.L."/>
            <person name="Carpio Mamani M."/>
        </authorList>
    </citation>
    <scope>NUCLEOTIDE SEQUENCE</scope>
    <source>
        <strain evidence="6">CCM</strain>
    </source>
</reference>
<dbReference type="EC" id="3.5.2.9" evidence="5"/>
<evidence type="ECO:0000313" key="6">
    <source>
        <dbReference type="EMBL" id="MDW8515689.1"/>
    </source>
</evidence>
<dbReference type="Gene3D" id="3.30.1360.40">
    <property type="match status" value="1"/>
</dbReference>
<dbReference type="GO" id="GO:0017168">
    <property type="term" value="F:5-oxoprolinase (ATP-hydrolyzing) activity"/>
    <property type="evidence" value="ECO:0007669"/>
    <property type="project" value="UniProtKB-EC"/>
</dbReference>
<evidence type="ECO:0000256" key="2">
    <source>
        <dbReference type="ARBA" id="ARBA00022801"/>
    </source>
</evidence>
<dbReference type="InterPro" id="IPR003833">
    <property type="entry name" value="CT_C_D"/>
</dbReference>
<evidence type="ECO:0000256" key="1">
    <source>
        <dbReference type="ARBA" id="ARBA00022741"/>
    </source>
</evidence>
<reference evidence="8" key="2">
    <citation type="submission" date="2023-07" db="EMBL/GenBank/DDBJ databases">
        <title>Draft genomic sequences of Priestia flexa CCM isolated from the soil of an abandoned mine contaminated by free cyanide in the high Andean zone of Tacna, Peru.</title>
        <authorList>
            <person name="Caceda Quiroz C.J."/>
            <person name="Maraza Chooque G.J."/>
            <person name="Fora Quispe G.L."/>
            <person name="Carpio Mamani M."/>
        </authorList>
    </citation>
    <scope>NUCLEOTIDE SEQUENCE [LARGE SCALE GENOMIC DNA]</scope>
    <source>
        <strain evidence="8">CCM</strain>
    </source>
</reference>
<feature type="domain" description="Carboxyltransferase" evidence="4">
    <location>
        <begin position="5"/>
        <end position="213"/>
    </location>
</feature>
<dbReference type="Pfam" id="PF02682">
    <property type="entry name" value="CT_C_D"/>
    <property type="match status" value="1"/>
</dbReference>
<proteinExistence type="predicted"/>
<accession>A0A1N6RI11</accession>
<sequence length="239" mass="26601">MNTEYNIYPLGDSGIVVSFGEVIHPTIHTNIQQFIAILEANRFEGMIEYVPAFTTVTIYYKPHYFFNRIGKAPYEIVKSKVEALLQIPKAEGELTSRIVEIPVCYGDEFGPDLAHVANYHQLTEEEVIKVHSSGDYLVYMIGFAPGFPYLGGMDERLATPRKEKPQASIPKGSVGIAGGQTGIYPLETPGGWQIIGRTPLSLFNPLDHKPVLLQAGDSIRFIPITKEEYVAQKEGDHEC</sequence>
<dbReference type="EMBL" id="JAWUZT010000012">
    <property type="protein sequence ID" value="MDW8515689.1"/>
    <property type="molecule type" value="Genomic_DNA"/>
</dbReference>
<dbReference type="GeneID" id="93681372"/>
<dbReference type="InterPro" id="IPR029000">
    <property type="entry name" value="Cyclophilin-like_dom_sf"/>
</dbReference>
<dbReference type="SMART" id="SM00796">
    <property type="entry name" value="AHS1"/>
    <property type="match status" value="1"/>
</dbReference>
<dbReference type="AlphaFoldDB" id="A0A1N6RI11"/>
<dbReference type="Proteomes" id="UP000664578">
    <property type="component" value="Unassembled WGS sequence"/>
</dbReference>
<dbReference type="Gene3D" id="2.40.100.10">
    <property type="entry name" value="Cyclophilin-like"/>
    <property type="match status" value="1"/>
</dbReference>
<keyword evidence="2 5" id="KW-0378">Hydrolase</keyword>
<evidence type="ECO:0000313" key="5">
    <source>
        <dbReference type="EMBL" id="MBN8250953.1"/>
    </source>
</evidence>
<evidence type="ECO:0000313" key="7">
    <source>
        <dbReference type="Proteomes" id="UP000664578"/>
    </source>
</evidence>
<dbReference type="EMBL" id="JAEMWV010000002">
    <property type="protein sequence ID" value="MBN8250953.1"/>
    <property type="molecule type" value="Genomic_DNA"/>
</dbReference>
<name>A0A1N6RI11_9BACI</name>